<dbReference type="PANTHER" id="PTHR33361:SF2">
    <property type="entry name" value="DUF885 DOMAIN-CONTAINING PROTEIN"/>
    <property type="match status" value="1"/>
</dbReference>
<dbReference type="EMBL" id="VICD02000049">
    <property type="protein sequence ID" value="KAB8198133.1"/>
    <property type="molecule type" value="Genomic_DNA"/>
</dbReference>
<proteinExistence type="predicted"/>
<dbReference type="InterPro" id="IPR010281">
    <property type="entry name" value="DUF885"/>
</dbReference>
<dbReference type="Pfam" id="PF05960">
    <property type="entry name" value="DUF885"/>
    <property type="match status" value="1"/>
</dbReference>
<accession>A0A5N6D1G0</accession>
<keyword evidence="1" id="KW-0732">Signal</keyword>
<dbReference type="RefSeq" id="WP_249040905.1">
    <property type="nucleotide sequence ID" value="NZ_VICD02000049.1"/>
</dbReference>
<evidence type="ECO:0000313" key="2">
    <source>
        <dbReference type="EMBL" id="KAB8198133.1"/>
    </source>
</evidence>
<feature type="signal peptide" evidence="1">
    <location>
        <begin position="1"/>
        <end position="33"/>
    </location>
</feature>
<dbReference type="AlphaFoldDB" id="A0A5N6D1G0"/>
<evidence type="ECO:0000313" key="3">
    <source>
        <dbReference type="Proteomes" id="UP000320431"/>
    </source>
</evidence>
<dbReference type="Proteomes" id="UP000320431">
    <property type="component" value="Unassembled WGS sequence"/>
</dbReference>
<organism evidence="2 3">
    <name type="scientific">Marilutibacter maris</name>
    <dbReference type="NCBI Taxonomy" id="1605891"/>
    <lineage>
        <taxon>Bacteria</taxon>
        <taxon>Pseudomonadati</taxon>
        <taxon>Pseudomonadota</taxon>
        <taxon>Gammaproteobacteria</taxon>
        <taxon>Lysobacterales</taxon>
        <taxon>Lysobacteraceae</taxon>
        <taxon>Marilutibacter</taxon>
    </lineage>
</organism>
<evidence type="ECO:0000256" key="1">
    <source>
        <dbReference type="SAM" id="SignalP"/>
    </source>
</evidence>
<feature type="chain" id="PRO_5024357856" evidence="1">
    <location>
        <begin position="34"/>
        <end position="600"/>
    </location>
</feature>
<protein>
    <submittedName>
        <fullName evidence="2">DUF885 family protein</fullName>
    </submittedName>
</protein>
<reference evidence="2 3" key="1">
    <citation type="submission" date="2019-10" db="EMBL/GenBank/DDBJ databases">
        <title>Lysobacter alkalisoli sp. nov., isolated from saline-alkaline soil.</title>
        <authorList>
            <person name="Sun J.-Q."/>
        </authorList>
    </citation>
    <scope>NUCLEOTIDE SEQUENCE [LARGE SCALE GENOMIC DNA]</scope>
    <source>
        <strain evidence="2 3">KCTC 42381</strain>
    </source>
</reference>
<dbReference type="PANTHER" id="PTHR33361">
    <property type="entry name" value="GLR0591 PROTEIN"/>
    <property type="match status" value="1"/>
</dbReference>
<name>A0A5N6D1G0_9GAMM</name>
<comment type="caution">
    <text evidence="2">The sequence shown here is derived from an EMBL/GenBank/DDBJ whole genome shotgun (WGS) entry which is preliminary data.</text>
</comment>
<gene>
    <name evidence="2" type="ORF">FKV24_003625</name>
</gene>
<sequence>MIPRRLPSARRRVPALRALTCACSLAFALPVAAAGGVDARMSELAARAVALGLEEQPLAGYVLGLPLPDHAHWSPRAPQDIARIDAAEDALQAGLDAIDPDALGSAALKLDHALLSERLQSQKALRVCRFELWDVNHMSGWPVMLARYARFQPVSTAAEREQALQRWSALPAFVDQEIANLREGLKQGYSAPRSVVDRVIGQVDGLASARVADSPLAGPATRSEDAAFKSAFEEVIGDKVNPALARYRDFLREEYRAQARTALGVSANPQGEACYDASLRSYTTLERSAREVHDLGAKAVAANVAEISAMGEKLYGNGDFSEILTRIREAPDNQFASEAELIDYSRAVVGQSRKASEKLFLALPEQEMKVEPFPDFMRGSGASAHYEPAADPTRPAYYRIDSEGWANETRGGAEITAVHEGFPGHHMQLAFAFTQDKTPLAQLSFNSAYAEGWGRYAERLAEEAGIYSNDYAKVQRRAWPARGMVADTGLHVLGWSREKTVEYLKETGRFGPAETEALADRMAMLPGQLTAYDSGALEIVALREEAEAALGERFELRRFHDEVLRHGNVPMSVLRANIEGWIAETAETADAGTTRSAPDT</sequence>